<comment type="similarity">
    <text evidence="3">Belongs to the CRBN family.</text>
</comment>
<keyword evidence="9" id="KW-0539">Nucleus</keyword>
<evidence type="ECO:0000256" key="2">
    <source>
        <dbReference type="ARBA" id="ARBA00004906"/>
    </source>
</evidence>
<evidence type="ECO:0000313" key="14">
    <source>
        <dbReference type="EMBL" id="KAK2724148.1"/>
    </source>
</evidence>
<keyword evidence="5" id="KW-0479">Metal-binding</keyword>
<feature type="domain" description="CULT" evidence="13">
    <location>
        <begin position="309"/>
        <end position="414"/>
    </location>
</feature>
<evidence type="ECO:0000259" key="13">
    <source>
        <dbReference type="PROSITE" id="PS51788"/>
    </source>
</evidence>
<evidence type="ECO:0000256" key="12">
    <source>
        <dbReference type="ARBA" id="ARBA00046796"/>
    </source>
</evidence>
<dbReference type="Pfam" id="PF02190">
    <property type="entry name" value="LON_substr_bdg"/>
    <property type="match status" value="1"/>
</dbReference>
<dbReference type="SUPFAM" id="SSF88697">
    <property type="entry name" value="PUA domain-like"/>
    <property type="match status" value="1"/>
</dbReference>
<evidence type="ECO:0000256" key="4">
    <source>
        <dbReference type="ARBA" id="ARBA00014394"/>
    </source>
</evidence>
<dbReference type="GO" id="GO:0005634">
    <property type="term" value="C:nucleus"/>
    <property type="evidence" value="ECO:0007669"/>
    <property type="project" value="UniProtKB-SubCell"/>
</dbReference>
<dbReference type="InterPro" id="IPR015947">
    <property type="entry name" value="PUA-like_sf"/>
</dbReference>
<comment type="caution">
    <text evidence="14">The sequence shown here is derived from an EMBL/GenBank/DDBJ whole genome shotgun (WGS) entry which is preliminary data.</text>
</comment>
<proteinExistence type="inferred from homology"/>
<evidence type="ECO:0000256" key="6">
    <source>
        <dbReference type="ARBA" id="ARBA00022786"/>
    </source>
</evidence>
<dbReference type="InterPro" id="IPR003111">
    <property type="entry name" value="Lon_prtase_N"/>
</dbReference>
<dbReference type="CDD" id="cd15777">
    <property type="entry name" value="CRBN_C_like"/>
    <property type="match status" value="1"/>
</dbReference>
<keyword evidence="6" id="KW-0833">Ubl conjugation pathway</keyword>
<dbReference type="FunFam" id="2.170.150.20:FF:000007">
    <property type="entry name" value="Protein cereblon"/>
    <property type="match status" value="1"/>
</dbReference>
<protein>
    <recommendedName>
        <fullName evidence="4">Protein cereblon</fullName>
    </recommendedName>
    <alternativeName>
        <fullName evidence="10">Protein ohgata</fullName>
    </alternativeName>
</protein>
<dbReference type="Gene3D" id="1.20.58.1480">
    <property type="match status" value="1"/>
</dbReference>
<evidence type="ECO:0000256" key="7">
    <source>
        <dbReference type="ARBA" id="ARBA00022833"/>
    </source>
</evidence>
<evidence type="ECO:0000256" key="8">
    <source>
        <dbReference type="ARBA" id="ARBA00022843"/>
    </source>
</evidence>
<comment type="subunit">
    <text evidence="12">Likely a component of a DCX (DDB1-CUL4-X-box) protein ligase complex. May interact with pic/DDB1.</text>
</comment>
<evidence type="ECO:0000256" key="9">
    <source>
        <dbReference type="ARBA" id="ARBA00023242"/>
    </source>
</evidence>
<evidence type="ECO:0000256" key="10">
    <source>
        <dbReference type="ARBA" id="ARBA00030079"/>
    </source>
</evidence>
<dbReference type="Gene3D" id="2.30.130.40">
    <property type="entry name" value="LON domain-like"/>
    <property type="match status" value="1"/>
</dbReference>
<dbReference type="EMBL" id="JAVRJZ010000003">
    <property type="protein sequence ID" value="KAK2724148.1"/>
    <property type="molecule type" value="Genomic_DNA"/>
</dbReference>
<evidence type="ECO:0000313" key="15">
    <source>
        <dbReference type="Proteomes" id="UP001187531"/>
    </source>
</evidence>
<dbReference type="InterPro" id="IPR034750">
    <property type="entry name" value="CULT"/>
</dbReference>
<reference evidence="14" key="1">
    <citation type="submission" date="2023-07" db="EMBL/GenBank/DDBJ databases">
        <title>Chromosome-level genome assembly of Artemia franciscana.</title>
        <authorList>
            <person name="Jo E."/>
        </authorList>
    </citation>
    <scope>NUCLEOTIDE SEQUENCE</scope>
    <source>
        <tissue evidence="14">Whole body</tissue>
    </source>
</reference>
<evidence type="ECO:0000256" key="11">
    <source>
        <dbReference type="ARBA" id="ARBA00046075"/>
    </source>
</evidence>
<comment type="subcellular location">
    <subcellularLocation>
        <location evidence="1">Nucleus</location>
    </subcellularLocation>
</comment>
<keyword evidence="15" id="KW-1185">Reference proteome</keyword>
<evidence type="ECO:0000256" key="1">
    <source>
        <dbReference type="ARBA" id="ARBA00004123"/>
    </source>
</evidence>
<keyword evidence="8" id="KW-0832">Ubl conjugation</keyword>
<comment type="function">
    <text evidence="11">Substrate recognition component of a DCX (DDB1-CUL4-X-box) E3 protein ligase complex that mediates the ubiquitination and subsequent proteasomal degradation of target proteins. Has an essential role in mediating growth by negatively regulating insulin signaling. It also has a role in maintaining presynaptic function in the neuromuscular junction synapses of third-instar larvae.</text>
</comment>
<sequence>MILVRVLNMSDSDTDYLSADEESVNIDEQLDIIPVEIASEVGEVIAHNEPVEFQRGLPDQHTYLGHEFNSIPGRVIFADDEIVELCIPDQSGMETVAPPLPGQTVPLGFFTWRARNTAAKIIQGNHTFGVLPREGSKYKVGTTVEILGWHEEPVDRSHINYLGIKAIGKARQRFEVLKTYSRREGDNVYQFAEVKILPEVSLSSVANSYISGHNLRLSKLSQLKSLSSVPSFIFDLYDPNILMEKIKLHVKTLDGTAILAVMPNSEILDICYWLILQLPFSEEFTMELLSMNCVVQRLRAILSVIGKFEQGVCCKECNSSLAVTSDSLALSLHGPHGTFVNPGGYIHDTLTYSNASGIDVITSPTMEFSWFPGYNWQIMICHSCGEHLGWKFTNKDLNPDNFFCFTKSSVSLRITKKEDSPENFWVM</sequence>
<dbReference type="Gene3D" id="2.170.150.20">
    <property type="entry name" value="Peptide methionine sulfoxide reductase"/>
    <property type="match status" value="1"/>
</dbReference>
<dbReference type="InterPro" id="IPR046336">
    <property type="entry name" value="Lon_prtase_N_sf"/>
</dbReference>
<dbReference type="Proteomes" id="UP001187531">
    <property type="component" value="Unassembled WGS sequence"/>
</dbReference>
<dbReference type="InterPro" id="IPR004910">
    <property type="entry name" value="Yippee/Mis18/Cereblon"/>
</dbReference>
<gene>
    <name evidence="14" type="ORF">QYM36_000866</name>
</gene>
<comment type="pathway">
    <text evidence="2">Protein modification; protein ubiquitination.</text>
</comment>
<organism evidence="14 15">
    <name type="scientific">Artemia franciscana</name>
    <name type="common">Brine shrimp</name>
    <name type="synonym">Artemia sanfranciscana</name>
    <dbReference type="NCBI Taxonomy" id="6661"/>
    <lineage>
        <taxon>Eukaryota</taxon>
        <taxon>Metazoa</taxon>
        <taxon>Ecdysozoa</taxon>
        <taxon>Arthropoda</taxon>
        <taxon>Crustacea</taxon>
        <taxon>Branchiopoda</taxon>
        <taxon>Anostraca</taxon>
        <taxon>Artemiidae</taxon>
        <taxon>Artemia</taxon>
    </lineage>
</organism>
<evidence type="ECO:0000256" key="3">
    <source>
        <dbReference type="ARBA" id="ARBA00005293"/>
    </source>
</evidence>
<evidence type="ECO:0000256" key="5">
    <source>
        <dbReference type="ARBA" id="ARBA00022723"/>
    </source>
</evidence>
<dbReference type="AlphaFoldDB" id="A0AA88I7T6"/>
<keyword evidence="7" id="KW-0862">Zinc</keyword>
<dbReference type="GO" id="GO:0046872">
    <property type="term" value="F:metal ion binding"/>
    <property type="evidence" value="ECO:0007669"/>
    <property type="project" value="UniProtKB-KW"/>
</dbReference>
<name>A0AA88I7T6_ARTSF</name>
<dbReference type="Pfam" id="PF03226">
    <property type="entry name" value="Yippee-Mis18"/>
    <property type="match status" value="1"/>
</dbReference>
<dbReference type="PROSITE" id="PS51788">
    <property type="entry name" value="CULT"/>
    <property type="match status" value="1"/>
</dbReference>
<accession>A0AA88I7T6</accession>